<comment type="pathway">
    <text evidence="10">Lipid metabolism; phospholipid metabolism.</text>
</comment>
<keyword evidence="12" id="KW-1185">Reference proteome</keyword>
<name>A0A1X9SQT2_9BACT</name>
<evidence type="ECO:0000313" key="11">
    <source>
        <dbReference type="EMBL" id="ARQ98624.1"/>
    </source>
</evidence>
<sequence length="205" mass="21956">MNENLIAYLIAYLIGAVPFGLLFGLLFGGINIKKSGSKSIGATNVLRVIKQSNPALAKKLAILTVVFDALKGVIPILVGKFIFELDIATLWAMGVLAVVGHCFSPYLMFEGGKGIATGAGVLACFLPFELIIAVIVWFIAGKVLKISSLASLIALLAMVVSSFIFHYDIPEINTHAPILIIAFIVVYKHMPNIKRLLSGSEGKVI</sequence>
<dbReference type="GO" id="GO:0043772">
    <property type="term" value="F:acyl-phosphate glycerol-3-phosphate acyltransferase activity"/>
    <property type="evidence" value="ECO:0007669"/>
    <property type="project" value="UniProtKB-UniRule"/>
</dbReference>
<dbReference type="NCBIfam" id="TIGR00023">
    <property type="entry name" value="glycerol-3-phosphate 1-O-acyltransferase PlsY"/>
    <property type="match status" value="1"/>
</dbReference>
<keyword evidence="9 10" id="KW-1208">Phospholipid metabolism</keyword>
<evidence type="ECO:0000313" key="12">
    <source>
        <dbReference type="Proteomes" id="UP000194309"/>
    </source>
</evidence>
<dbReference type="EMBL" id="CP018788">
    <property type="protein sequence ID" value="ARQ98624.1"/>
    <property type="molecule type" value="Genomic_DNA"/>
</dbReference>
<dbReference type="HAMAP" id="MF_01043">
    <property type="entry name" value="PlsY"/>
    <property type="match status" value="1"/>
</dbReference>
<keyword evidence="6 10" id="KW-0443">Lipid metabolism</keyword>
<dbReference type="UniPathway" id="UPA00085"/>
<proteinExistence type="inferred from homology"/>
<dbReference type="KEGG" id="cdev:CIGN_0314"/>
<keyword evidence="2 10" id="KW-0444">Lipid biosynthesis</keyword>
<feature type="transmembrane region" description="Helical" evidence="10">
    <location>
        <begin position="89"/>
        <end position="109"/>
    </location>
</feature>
<dbReference type="Proteomes" id="UP000194309">
    <property type="component" value="Chromosome"/>
</dbReference>
<keyword evidence="1 10" id="KW-1003">Cell membrane</keyword>
<evidence type="ECO:0000256" key="10">
    <source>
        <dbReference type="HAMAP-Rule" id="MF_01043"/>
    </source>
</evidence>
<evidence type="ECO:0000256" key="5">
    <source>
        <dbReference type="ARBA" id="ARBA00022989"/>
    </source>
</evidence>
<evidence type="ECO:0000256" key="2">
    <source>
        <dbReference type="ARBA" id="ARBA00022516"/>
    </source>
</evidence>
<gene>
    <name evidence="10 11" type="primary">plsY</name>
    <name evidence="11" type="ORF">CIGN_0314</name>
</gene>
<dbReference type="InterPro" id="IPR003811">
    <property type="entry name" value="G3P_acylTferase_PlsY"/>
</dbReference>
<keyword evidence="5 10" id="KW-1133">Transmembrane helix</keyword>
<comment type="catalytic activity">
    <reaction evidence="10">
        <text>an acyl phosphate + sn-glycerol 3-phosphate = a 1-acyl-sn-glycero-3-phosphate + phosphate</text>
        <dbReference type="Rhea" id="RHEA:34075"/>
        <dbReference type="ChEBI" id="CHEBI:43474"/>
        <dbReference type="ChEBI" id="CHEBI:57597"/>
        <dbReference type="ChEBI" id="CHEBI:57970"/>
        <dbReference type="ChEBI" id="CHEBI:59918"/>
        <dbReference type="EC" id="2.3.1.275"/>
    </reaction>
</comment>
<dbReference type="OrthoDB" id="9777124at2"/>
<evidence type="ECO:0000256" key="7">
    <source>
        <dbReference type="ARBA" id="ARBA00023136"/>
    </source>
</evidence>
<dbReference type="Pfam" id="PF02660">
    <property type="entry name" value="G3P_acyltransf"/>
    <property type="match status" value="1"/>
</dbReference>
<accession>A0A1X9SQT2</accession>
<keyword evidence="8 10" id="KW-0594">Phospholipid biosynthesis</keyword>
<dbReference type="GO" id="GO:0008654">
    <property type="term" value="P:phospholipid biosynthetic process"/>
    <property type="evidence" value="ECO:0007669"/>
    <property type="project" value="UniProtKB-UniRule"/>
</dbReference>
<evidence type="ECO:0000256" key="8">
    <source>
        <dbReference type="ARBA" id="ARBA00023209"/>
    </source>
</evidence>
<dbReference type="STRING" id="1660064.CIGN_0314"/>
<feature type="transmembrane region" description="Helical" evidence="10">
    <location>
        <begin position="146"/>
        <end position="165"/>
    </location>
</feature>
<feature type="transmembrane region" description="Helical" evidence="10">
    <location>
        <begin position="121"/>
        <end position="140"/>
    </location>
</feature>
<organism evidence="11 12">
    <name type="scientific">Campylobacter devanensis</name>
    <dbReference type="NCBI Taxonomy" id="3161138"/>
    <lineage>
        <taxon>Bacteria</taxon>
        <taxon>Pseudomonadati</taxon>
        <taxon>Campylobacterota</taxon>
        <taxon>Epsilonproteobacteria</taxon>
        <taxon>Campylobacterales</taxon>
        <taxon>Campylobacteraceae</taxon>
        <taxon>Campylobacter</taxon>
    </lineage>
</organism>
<comment type="function">
    <text evidence="10">Catalyzes the transfer of an acyl group from acyl-phosphate (acyl-PO(4)) to glycerol-3-phosphate (G3P) to form lysophosphatidic acid (LPA). This enzyme utilizes acyl-phosphate as fatty acyl donor, but not acyl-CoA or acyl-ACP.</text>
</comment>
<evidence type="ECO:0000256" key="4">
    <source>
        <dbReference type="ARBA" id="ARBA00022692"/>
    </source>
</evidence>
<keyword evidence="3 10" id="KW-0808">Transferase</keyword>
<keyword evidence="7 10" id="KW-0472">Membrane</keyword>
<evidence type="ECO:0000256" key="3">
    <source>
        <dbReference type="ARBA" id="ARBA00022679"/>
    </source>
</evidence>
<evidence type="ECO:0000256" key="1">
    <source>
        <dbReference type="ARBA" id="ARBA00022475"/>
    </source>
</evidence>
<feature type="transmembrane region" description="Helical" evidence="10">
    <location>
        <begin position="172"/>
        <end position="190"/>
    </location>
</feature>
<evidence type="ECO:0000256" key="6">
    <source>
        <dbReference type="ARBA" id="ARBA00023098"/>
    </source>
</evidence>
<keyword evidence="4 10" id="KW-0812">Transmembrane</keyword>
<protein>
    <recommendedName>
        <fullName evidence="10">Glycerol-3-phosphate acyltransferase</fullName>
    </recommendedName>
    <alternativeName>
        <fullName evidence="10">Acyl-PO4 G3P acyltransferase</fullName>
    </alternativeName>
    <alternativeName>
        <fullName evidence="10">Acyl-phosphate--glycerol-3-phosphate acyltransferase</fullName>
    </alternativeName>
    <alternativeName>
        <fullName evidence="10">G3P acyltransferase</fullName>
        <shortName evidence="10">GPAT</shortName>
        <ecNumber evidence="10">2.3.1.275</ecNumber>
    </alternativeName>
    <alternativeName>
        <fullName evidence="10">Lysophosphatidic acid synthase</fullName>
        <shortName evidence="10">LPA synthase</shortName>
    </alternativeName>
</protein>
<feature type="transmembrane region" description="Helical" evidence="10">
    <location>
        <begin position="6"/>
        <end position="30"/>
    </location>
</feature>
<comment type="subcellular location">
    <subcellularLocation>
        <location evidence="10">Cell membrane</location>
        <topology evidence="10">Multi-pass membrane protein</topology>
    </subcellularLocation>
</comment>
<dbReference type="PANTHER" id="PTHR30309:SF0">
    <property type="entry name" value="GLYCEROL-3-PHOSPHATE ACYLTRANSFERASE-RELATED"/>
    <property type="match status" value="1"/>
</dbReference>
<dbReference type="EC" id="2.3.1.275" evidence="10"/>
<evidence type="ECO:0000256" key="9">
    <source>
        <dbReference type="ARBA" id="ARBA00023264"/>
    </source>
</evidence>
<feature type="transmembrane region" description="Helical" evidence="10">
    <location>
        <begin position="60"/>
        <end position="83"/>
    </location>
</feature>
<dbReference type="AlphaFoldDB" id="A0A1X9SQT2"/>
<dbReference type="PANTHER" id="PTHR30309">
    <property type="entry name" value="INNER MEMBRANE PROTEIN YGIH"/>
    <property type="match status" value="1"/>
</dbReference>
<dbReference type="GO" id="GO:0005886">
    <property type="term" value="C:plasma membrane"/>
    <property type="evidence" value="ECO:0007669"/>
    <property type="project" value="UniProtKB-SubCell"/>
</dbReference>
<comment type="subunit">
    <text evidence="10">Probably interacts with PlsX.</text>
</comment>
<reference evidence="11 12" key="1">
    <citation type="journal article" date="2017" name="Genome Biol. Evol.">
        <title>Comparative Genomic Analysis Identifies a Campylobacter Clade Deficient in Selenium Metabolism.</title>
        <authorList>
            <person name="Miller W.G."/>
            <person name="Yee E."/>
            <person name="Lopes B.S."/>
            <person name="Chapman M.H."/>
            <person name="Huynh S."/>
            <person name="Bono J.L."/>
            <person name="Parker C.T."/>
            <person name="Strachan N.J.C."/>
            <person name="Forbes K.J."/>
        </authorList>
    </citation>
    <scope>NUCLEOTIDE SEQUENCE [LARGE SCALE GENOMIC DNA]</scope>
    <source>
        <strain evidence="11 12">NCTC 13003</strain>
    </source>
</reference>
<dbReference type="SMART" id="SM01207">
    <property type="entry name" value="G3P_acyltransf"/>
    <property type="match status" value="1"/>
</dbReference>
<comment type="similarity">
    <text evidence="10">Belongs to the PlsY family.</text>
</comment>
<keyword evidence="11" id="KW-0012">Acyltransferase</keyword>